<gene>
    <name evidence="5" type="ORF">CTRI78_v000676</name>
</gene>
<dbReference type="GO" id="GO:0003847">
    <property type="term" value="F:1-alkyl-2-acetylglycerophosphocholine esterase activity"/>
    <property type="evidence" value="ECO:0007669"/>
    <property type="project" value="UniProtKB-EC"/>
</dbReference>
<sequence length="540" mass="58228">MLISPFRPCEGSPTFPEEYRGDYVPKFIDAWHGPQIVAPDTPYVAATGKKSLHSIDTRFDPGTAKHIKEQIERATTSGGPDQRISIDELSATAQVENAAAGETIFVFDPLYARVFFARGINKRNPALKLPEHELAGDWLSKPYSSAMLLPLVLTFASKALAVILPGPPGPYPVALKVKAFEDSARWDPYAPQDAPEKRRVLVSAFIPVKQQNCSGDVVPYMPPATAEALAQLAEPFGVSLPHEIFSTLELEFCKVADSCNSRRDSRAEEYPLVVFSPGRGGSRLAYGVLTRALASYGYIVVSLDSTYETNVIEFPDGSVVRGVNEENSDKIFVEELIETRRADVSFIIDQLITPSIAAELLSGTRSKVDSDKIFVYGHSLGGATAAASLHADNRVRGGLNFDGGLLGPVTTKGTDKPFVLVGTPGSAQNIESAGFPPWNQTWNNLRGPSLMVTINGTVHQTFIDAPQLPTIRALLQVPEYSGLVGLILGSIDGQRVGDLIIGLVRSALSVAFDGKTGEFCSIEDLGPEIVRPMVKGVECA</sequence>
<proteinExistence type="predicted"/>
<comment type="caution">
    <text evidence="5">The sequence shown here is derived from an EMBL/GenBank/DDBJ whole genome shotgun (WGS) entry which is preliminary data.</text>
</comment>
<keyword evidence="3" id="KW-0442">Lipid degradation</keyword>
<dbReference type="GO" id="GO:0016042">
    <property type="term" value="P:lipid catabolic process"/>
    <property type="evidence" value="ECO:0007669"/>
    <property type="project" value="UniProtKB-KW"/>
</dbReference>
<dbReference type="Proteomes" id="UP000295703">
    <property type="component" value="Unassembled WGS sequence"/>
</dbReference>
<dbReference type="EC" id="3.1.1.47" evidence="1"/>
<accession>A0A4R8RRV0</accession>
<evidence type="ECO:0000313" key="5">
    <source>
        <dbReference type="EMBL" id="TDZ74707.1"/>
    </source>
</evidence>
<name>A0A4R8RRV0_COLTR</name>
<keyword evidence="4" id="KW-0443">Lipid metabolism</keyword>
<evidence type="ECO:0000256" key="3">
    <source>
        <dbReference type="ARBA" id="ARBA00022963"/>
    </source>
</evidence>
<reference evidence="5 6" key="1">
    <citation type="submission" date="2018-12" db="EMBL/GenBank/DDBJ databases">
        <title>Genome sequence and assembly of Colletotrichum trifolii.</title>
        <authorList>
            <person name="Gan P."/>
            <person name="Shirasu K."/>
        </authorList>
    </citation>
    <scope>NUCLEOTIDE SEQUENCE [LARGE SCALE GENOMIC DNA]</scope>
    <source>
        <strain evidence="5 6">543-2</strain>
    </source>
</reference>
<keyword evidence="6" id="KW-1185">Reference proteome</keyword>
<dbReference type="Gene3D" id="3.40.50.1820">
    <property type="entry name" value="alpha/beta hydrolase"/>
    <property type="match status" value="1"/>
</dbReference>
<evidence type="ECO:0000313" key="6">
    <source>
        <dbReference type="Proteomes" id="UP000295703"/>
    </source>
</evidence>
<dbReference type="PANTHER" id="PTHR10272:SF14">
    <property type="entry name" value="PAF ACETYLHYDROLASE FAMILY PROTEIN"/>
    <property type="match status" value="1"/>
</dbReference>
<dbReference type="InterPro" id="IPR029058">
    <property type="entry name" value="AB_hydrolase_fold"/>
</dbReference>
<protein>
    <recommendedName>
        <fullName evidence="1">1-alkyl-2-acetylglycerophosphocholine esterase</fullName>
        <ecNumber evidence="1">3.1.1.47</ecNumber>
    </recommendedName>
</protein>
<evidence type="ECO:0000256" key="4">
    <source>
        <dbReference type="ARBA" id="ARBA00023098"/>
    </source>
</evidence>
<dbReference type="STRING" id="5466.A0A4R8RRV0"/>
<evidence type="ECO:0000256" key="2">
    <source>
        <dbReference type="ARBA" id="ARBA00022801"/>
    </source>
</evidence>
<dbReference type="Pfam" id="PF03403">
    <property type="entry name" value="PAF-AH_p_II"/>
    <property type="match status" value="2"/>
</dbReference>
<dbReference type="EMBL" id="RYZW01000003">
    <property type="protein sequence ID" value="TDZ74707.1"/>
    <property type="molecule type" value="Genomic_DNA"/>
</dbReference>
<keyword evidence="2" id="KW-0378">Hydrolase</keyword>
<dbReference type="PANTHER" id="PTHR10272">
    <property type="entry name" value="PLATELET-ACTIVATING FACTOR ACETYLHYDROLASE"/>
    <property type="match status" value="1"/>
</dbReference>
<dbReference type="SUPFAM" id="SSF53474">
    <property type="entry name" value="alpha/beta-Hydrolases"/>
    <property type="match status" value="1"/>
</dbReference>
<organism evidence="5 6">
    <name type="scientific">Colletotrichum trifolii</name>
    <dbReference type="NCBI Taxonomy" id="5466"/>
    <lineage>
        <taxon>Eukaryota</taxon>
        <taxon>Fungi</taxon>
        <taxon>Dikarya</taxon>
        <taxon>Ascomycota</taxon>
        <taxon>Pezizomycotina</taxon>
        <taxon>Sordariomycetes</taxon>
        <taxon>Hypocreomycetidae</taxon>
        <taxon>Glomerellales</taxon>
        <taxon>Glomerellaceae</taxon>
        <taxon>Colletotrichum</taxon>
        <taxon>Colletotrichum orbiculare species complex</taxon>
    </lineage>
</organism>
<evidence type="ECO:0000256" key="1">
    <source>
        <dbReference type="ARBA" id="ARBA00013201"/>
    </source>
</evidence>
<dbReference type="AlphaFoldDB" id="A0A4R8RRV0"/>